<comment type="subcellular location">
    <subcellularLocation>
        <location evidence="1">Mitochondrion inner membrane</location>
        <topology evidence="1">Single-pass membrane protein</topology>
    </subcellularLocation>
</comment>
<dbReference type="GO" id="GO:0005743">
    <property type="term" value="C:mitochondrial inner membrane"/>
    <property type="evidence" value="ECO:0007669"/>
    <property type="project" value="UniProtKB-SubCell"/>
</dbReference>
<dbReference type="GO" id="GO:0006123">
    <property type="term" value="P:mitochondrial electron transport, cytochrome c to oxygen"/>
    <property type="evidence" value="ECO:0007669"/>
    <property type="project" value="InterPro"/>
</dbReference>
<dbReference type="KEGG" id="zca:113922403"/>
<dbReference type="Pfam" id="PF02238">
    <property type="entry name" value="COX7a"/>
    <property type="match status" value="1"/>
</dbReference>
<evidence type="ECO:0000256" key="3">
    <source>
        <dbReference type="ARBA" id="ARBA00022792"/>
    </source>
</evidence>
<dbReference type="GO" id="GO:0097250">
    <property type="term" value="P:mitochondrial respirasome assembly"/>
    <property type="evidence" value="ECO:0007669"/>
    <property type="project" value="TreeGrafter"/>
</dbReference>
<dbReference type="SUPFAM" id="SSF81419">
    <property type="entry name" value="Mitochondrial cytochrome c oxidase subunit VIIa"/>
    <property type="match status" value="1"/>
</dbReference>
<keyword evidence="7" id="KW-0812">Transmembrane</keyword>
<dbReference type="GeneID" id="113922403"/>
<feature type="transmembrane region" description="Helical" evidence="7">
    <location>
        <begin position="135"/>
        <end position="159"/>
    </location>
</feature>
<dbReference type="Proteomes" id="UP000515165">
    <property type="component" value="Chromosome 9"/>
</dbReference>
<name>A0A6P9FHF1_ZALCA</name>
<evidence type="ECO:0000256" key="5">
    <source>
        <dbReference type="ARBA" id="ARBA00023128"/>
    </source>
</evidence>
<dbReference type="InterPro" id="IPR003177">
    <property type="entry name" value="Cytc_oxidase_su7a_met"/>
</dbReference>
<dbReference type="AlphaFoldDB" id="A0A6P9FHF1"/>
<reference evidence="9" key="1">
    <citation type="submission" date="2025-08" db="UniProtKB">
        <authorList>
            <consortium name="RefSeq"/>
        </authorList>
    </citation>
    <scope>IDENTIFICATION</scope>
    <source>
        <tissue evidence="9">Blood</tissue>
    </source>
</reference>
<dbReference type="OrthoDB" id="5966508at2759"/>
<comment type="similarity">
    <text evidence="2">Belongs to the cytochrome c oxidase VIIa family.</text>
</comment>
<proteinExistence type="inferred from homology"/>
<evidence type="ECO:0000256" key="4">
    <source>
        <dbReference type="ARBA" id="ARBA00022946"/>
    </source>
</evidence>
<dbReference type="GO" id="GO:0002082">
    <property type="term" value="P:regulation of oxidative phosphorylation"/>
    <property type="evidence" value="ECO:0007669"/>
    <property type="project" value="TreeGrafter"/>
</dbReference>
<keyword evidence="7" id="KW-1133">Transmembrane helix</keyword>
<dbReference type="InterPro" id="IPR036539">
    <property type="entry name" value="Cyt_c_oxidase_su7a_sf"/>
</dbReference>
<evidence type="ECO:0000256" key="2">
    <source>
        <dbReference type="ARBA" id="ARBA00009331"/>
    </source>
</evidence>
<gene>
    <name evidence="9" type="primary">LOC113922403</name>
</gene>
<dbReference type="PANTHER" id="PTHR10510">
    <property type="entry name" value="CYTOCHROME C OXIDASE POLYPEPTIDE 7A"/>
    <property type="match status" value="1"/>
</dbReference>
<organism evidence="8 9">
    <name type="scientific">Zalophus californianus</name>
    <name type="common">California sealion</name>
    <dbReference type="NCBI Taxonomy" id="9704"/>
    <lineage>
        <taxon>Eukaryota</taxon>
        <taxon>Metazoa</taxon>
        <taxon>Chordata</taxon>
        <taxon>Craniata</taxon>
        <taxon>Vertebrata</taxon>
        <taxon>Euteleostomi</taxon>
        <taxon>Mammalia</taxon>
        <taxon>Eutheria</taxon>
        <taxon>Laurasiatheria</taxon>
        <taxon>Carnivora</taxon>
        <taxon>Caniformia</taxon>
        <taxon>Pinnipedia</taxon>
        <taxon>Otariidae</taxon>
        <taxon>Zalophus</taxon>
    </lineage>
</organism>
<dbReference type="RefSeq" id="XP_035585196.1">
    <property type="nucleotide sequence ID" value="XM_035729303.1"/>
</dbReference>
<dbReference type="GO" id="GO:0045277">
    <property type="term" value="C:respiratory chain complex IV"/>
    <property type="evidence" value="ECO:0007669"/>
    <property type="project" value="InterPro"/>
</dbReference>
<keyword evidence="6 7" id="KW-0472">Membrane</keyword>
<dbReference type="Gene3D" id="4.10.91.10">
    <property type="entry name" value="Cytochrome c oxidase, subunit VIIa"/>
    <property type="match status" value="1"/>
</dbReference>
<sequence>MGKNAPDRELNLKIHIENNSANIEIKNSYMDFRMKNMDEAEAAGSRTLGVTYYKFSGLTQMLTGTWASDAYSPQGLRLVVSTEAPPIIFATPTKLSSDFAVYDYAGKNKVPELQKFFQKSHGVPIHLKRDLPDQMLYWTTMVLTLGGGTICCLIALYMASWPRNK</sequence>
<keyword evidence="3" id="KW-0999">Mitochondrion inner membrane</keyword>
<evidence type="ECO:0000313" key="9">
    <source>
        <dbReference type="RefSeq" id="XP_035585196.1"/>
    </source>
</evidence>
<evidence type="ECO:0000313" key="8">
    <source>
        <dbReference type="Proteomes" id="UP000515165"/>
    </source>
</evidence>
<dbReference type="CDD" id="cd00928">
    <property type="entry name" value="Cyt_c_Oxidase_VIIa"/>
    <property type="match status" value="1"/>
</dbReference>
<keyword evidence="4" id="KW-0809">Transit peptide</keyword>
<evidence type="ECO:0000256" key="7">
    <source>
        <dbReference type="SAM" id="Phobius"/>
    </source>
</evidence>
<dbReference type="FunFam" id="4.10.91.10:FF:000001">
    <property type="entry name" value="Cytochrome c oxidase subunit 7A1, mitochondrial"/>
    <property type="match status" value="1"/>
</dbReference>
<evidence type="ECO:0000256" key="1">
    <source>
        <dbReference type="ARBA" id="ARBA00004434"/>
    </source>
</evidence>
<evidence type="ECO:0000256" key="6">
    <source>
        <dbReference type="ARBA" id="ARBA00023136"/>
    </source>
</evidence>
<dbReference type="PANTHER" id="PTHR10510:SF2">
    <property type="entry name" value="CYTOCHROME C OXIDASE SUBUNIT 7A-RELATED PROTEIN, MITOCHONDRIAL"/>
    <property type="match status" value="1"/>
</dbReference>
<accession>A0A6P9FHF1</accession>
<dbReference type="InterPro" id="IPR039297">
    <property type="entry name" value="COX7a"/>
</dbReference>
<keyword evidence="5" id="KW-0496">Mitochondrion</keyword>
<keyword evidence="8" id="KW-1185">Reference proteome</keyword>
<protein>
    <submittedName>
        <fullName evidence="9">Cytochrome c oxidase subunit 7A-related protein, mitochondrial-like</fullName>
    </submittedName>
</protein>